<evidence type="ECO:0000313" key="2">
    <source>
        <dbReference type="EMBL" id="OAE34884.1"/>
    </source>
</evidence>
<dbReference type="AlphaFoldDB" id="A0A176WPX7"/>
<organism evidence="2 3">
    <name type="scientific">Marchantia polymorpha subsp. ruderalis</name>
    <dbReference type="NCBI Taxonomy" id="1480154"/>
    <lineage>
        <taxon>Eukaryota</taxon>
        <taxon>Viridiplantae</taxon>
        <taxon>Streptophyta</taxon>
        <taxon>Embryophyta</taxon>
        <taxon>Marchantiophyta</taxon>
        <taxon>Marchantiopsida</taxon>
        <taxon>Marchantiidae</taxon>
        <taxon>Marchantiales</taxon>
        <taxon>Marchantiaceae</taxon>
        <taxon>Marchantia</taxon>
    </lineage>
</organism>
<feature type="compositionally biased region" description="Polar residues" evidence="1">
    <location>
        <begin position="41"/>
        <end position="53"/>
    </location>
</feature>
<accession>A0A176WPX7</accession>
<evidence type="ECO:0000256" key="1">
    <source>
        <dbReference type="SAM" id="MobiDB-lite"/>
    </source>
</evidence>
<keyword evidence="3" id="KW-1185">Reference proteome</keyword>
<dbReference type="EMBL" id="LVLJ01000305">
    <property type="protein sequence ID" value="OAE34884.1"/>
    <property type="molecule type" value="Genomic_DNA"/>
</dbReference>
<protein>
    <submittedName>
        <fullName evidence="2">Uncharacterized protein</fullName>
    </submittedName>
</protein>
<proteinExistence type="predicted"/>
<gene>
    <name evidence="2" type="ORF">AXG93_1587s1150</name>
</gene>
<reference evidence="2" key="1">
    <citation type="submission" date="2016-03" db="EMBL/GenBank/DDBJ databases">
        <title>Mechanisms controlling the formation of the plant cell surface in tip-growing cells are functionally conserved among land plants.</title>
        <authorList>
            <person name="Honkanen S."/>
            <person name="Jones V.A."/>
            <person name="Morieri G."/>
            <person name="Champion C."/>
            <person name="Hetherington A.J."/>
            <person name="Kelly S."/>
            <person name="Saint-Marcoux D."/>
            <person name="Proust H."/>
            <person name="Prescott H."/>
            <person name="Dolan L."/>
        </authorList>
    </citation>
    <scope>NUCLEOTIDE SEQUENCE [LARGE SCALE GENOMIC DNA]</scope>
    <source>
        <tissue evidence="2">Whole gametophyte</tissue>
    </source>
</reference>
<evidence type="ECO:0000313" key="3">
    <source>
        <dbReference type="Proteomes" id="UP000077202"/>
    </source>
</evidence>
<feature type="region of interest" description="Disordered" evidence="1">
    <location>
        <begin position="41"/>
        <end position="67"/>
    </location>
</feature>
<sequence>MPFSAPGFKFSGVLHQPPPHRLQPVPVDVSQSIVARIAVLQSPTQSQRNSGRSRASPPTPTPFLYPTPLQSEEYSSLLPLCSTLIHAARKEEVGMPLEGGSPWASDGTVYHVMPWQNLIWYGGDWSLVISGRG</sequence>
<comment type="caution">
    <text evidence="2">The sequence shown here is derived from an EMBL/GenBank/DDBJ whole genome shotgun (WGS) entry which is preliminary data.</text>
</comment>
<name>A0A176WPX7_MARPO</name>
<dbReference type="Proteomes" id="UP000077202">
    <property type="component" value="Unassembled WGS sequence"/>
</dbReference>